<dbReference type="EMBL" id="KB445571">
    <property type="protein sequence ID" value="EMD94574.1"/>
    <property type="molecule type" value="Genomic_DNA"/>
</dbReference>
<dbReference type="STRING" id="701091.M2U7S5"/>
<dbReference type="OMA" id="SKWCNIA"/>
<organism evidence="1 2">
    <name type="scientific">Cochliobolus heterostrophus (strain C5 / ATCC 48332 / race O)</name>
    <name type="common">Southern corn leaf blight fungus</name>
    <name type="synonym">Bipolaris maydis</name>
    <dbReference type="NCBI Taxonomy" id="701091"/>
    <lineage>
        <taxon>Eukaryota</taxon>
        <taxon>Fungi</taxon>
        <taxon>Dikarya</taxon>
        <taxon>Ascomycota</taxon>
        <taxon>Pezizomycotina</taxon>
        <taxon>Dothideomycetes</taxon>
        <taxon>Pleosporomycetidae</taxon>
        <taxon>Pleosporales</taxon>
        <taxon>Pleosporineae</taxon>
        <taxon>Pleosporaceae</taxon>
        <taxon>Bipolaris</taxon>
    </lineage>
</organism>
<dbReference type="eggNOG" id="ENOG502RS28">
    <property type="taxonomic scope" value="Eukaryota"/>
</dbReference>
<dbReference type="HOGENOM" id="CLU_024672_0_1_1"/>
<dbReference type="Proteomes" id="UP000016936">
    <property type="component" value="Unassembled WGS sequence"/>
</dbReference>
<keyword evidence="2" id="KW-1185">Reference proteome</keyword>
<evidence type="ECO:0000313" key="1">
    <source>
        <dbReference type="EMBL" id="EMD94574.1"/>
    </source>
</evidence>
<dbReference type="AlphaFoldDB" id="M2U7S5"/>
<reference evidence="2" key="2">
    <citation type="journal article" date="2013" name="PLoS Genet.">
        <title>Comparative genome structure, secondary metabolite, and effector coding capacity across Cochliobolus pathogens.</title>
        <authorList>
            <person name="Condon B.J."/>
            <person name="Leng Y."/>
            <person name="Wu D."/>
            <person name="Bushley K.E."/>
            <person name="Ohm R.A."/>
            <person name="Otillar R."/>
            <person name="Martin J."/>
            <person name="Schackwitz W."/>
            <person name="Grimwood J."/>
            <person name="MohdZainudin N."/>
            <person name="Xue C."/>
            <person name="Wang R."/>
            <person name="Manning V.A."/>
            <person name="Dhillon B."/>
            <person name="Tu Z.J."/>
            <person name="Steffenson B.J."/>
            <person name="Salamov A."/>
            <person name="Sun H."/>
            <person name="Lowry S."/>
            <person name="LaButti K."/>
            <person name="Han J."/>
            <person name="Copeland A."/>
            <person name="Lindquist E."/>
            <person name="Barry K."/>
            <person name="Schmutz J."/>
            <person name="Baker S.E."/>
            <person name="Ciuffetti L.M."/>
            <person name="Grigoriev I.V."/>
            <person name="Zhong S."/>
            <person name="Turgeon B.G."/>
        </authorList>
    </citation>
    <scope>NUCLEOTIDE SEQUENCE [LARGE SCALE GENOMIC DNA]</scope>
    <source>
        <strain evidence="2">C5 / ATCC 48332 / race O</strain>
    </source>
</reference>
<accession>M2U7S5</accession>
<gene>
    <name evidence="1" type="ORF">COCHEDRAFT_1221938</name>
</gene>
<evidence type="ECO:0000313" key="2">
    <source>
        <dbReference type="Proteomes" id="UP000016936"/>
    </source>
</evidence>
<protein>
    <submittedName>
        <fullName evidence="1">Uncharacterized protein</fullName>
    </submittedName>
</protein>
<sequence length="618" mass="69659">MEALPQASLLAFASASRVCRAAARRERFSRVSINIDGAEFDERFGRLECILDEANSRTCIRVLELGIGADDHTKREDDKNSALHASWTKLAPDFYPAPPLQAWKSRTQRRPEEHWQRLAKFISGLHLKDLIWASMEQLPCCILAVLNEQMPGCRLHVHGLDFHSLHQQDVLQDIEDTDYMLATSSCLYSISVLYSRYDESGCANYNGEATLQLSAGLAPNLKHVCMWEKTIMSSGEIIRQRPTRPQWRGFRPQSDSEWREVPETKGQIQDLAIHALREVSGFELAAWECHNDFSVLRSLQLGRQMELDVVKKLADLAEQDGLPRLRCLSLLAISGEYEEHVDAESIMTRLCTSLHPLAELGIVGPGSMSFEAILQRHGDDLQVLCIDDFVLSVHQVIQLRDSCPGIRKLSIEMLRSAGDGVEVRIYQTLGSMRYLESLSLMLKCTGYREDDGPDAPCILMSPSNDEEDKVAMAIAMRQVLINAAVDESLAQSIFQQMLVTHASVKAGLPPKLDLIRLRVGRVPVLNDQTMSPGFRGILAWIGRSWICRRDPRDTHRNEVRIEEVDSNARLCNGKLLEDDIDELMGSEQFADIWKSLWPETSAGWKEDWRSNPLAGAID</sequence>
<reference evidence="1 2" key="1">
    <citation type="journal article" date="2012" name="PLoS Pathog.">
        <title>Diverse lifestyles and strategies of plant pathogenesis encoded in the genomes of eighteen Dothideomycetes fungi.</title>
        <authorList>
            <person name="Ohm R.A."/>
            <person name="Feau N."/>
            <person name="Henrissat B."/>
            <person name="Schoch C.L."/>
            <person name="Horwitz B.A."/>
            <person name="Barry K.W."/>
            <person name="Condon B.J."/>
            <person name="Copeland A.C."/>
            <person name="Dhillon B."/>
            <person name="Glaser F."/>
            <person name="Hesse C.N."/>
            <person name="Kosti I."/>
            <person name="LaButti K."/>
            <person name="Lindquist E.A."/>
            <person name="Lucas S."/>
            <person name="Salamov A.A."/>
            <person name="Bradshaw R.E."/>
            <person name="Ciuffetti L."/>
            <person name="Hamelin R.C."/>
            <person name="Kema G.H.J."/>
            <person name="Lawrence C."/>
            <person name="Scott J.A."/>
            <person name="Spatafora J.W."/>
            <person name="Turgeon B.G."/>
            <person name="de Wit P.J.G.M."/>
            <person name="Zhong S."/>
            <person name="Goodwin S.B."/>
            <person name="Grigoriev I.V."/>
        </authorList>
    </citation>
    <scope>NUCLEOTIDE SEQUENCE [LARGE SCALE GENOMIC DNA]</scope>
    <source>
        <strain evidence="2">C5 / ATCC 48332 / race O</strain>
    </source>
</reference>
<dbReference type="OrthoDB" id="3691236at2759"/>
<proteinExistence type="predicted"/>
<name>M2U7S5_COCH5</name>